<comment type="caution">
    <text evidence="1">The sequence shown here is derived from an EMBL/GenBank/DDBJ whole genome shotgun (WGS) entry which is preliminary data.</text>
</comment>
<reference evidence="1 2" key="1">
    <citation type="submission" date="2020-08" db="EMBL/GenBank/DDBJ databases">
        <title>Genomic Encyclopedia of Type Strains, Phase IV (KMG-IV): sequencing the most valuable type-strain genomes for metagenomic binning, comparative biology and taxonomic classification.</title>
        <authorList>
            <person name="Goeker M."/>
        </authorList>
    </citation>
    <scope>NUCLEOTIDE SEQUENCE [LARGE SCALE GENOMIC DNA]</scope>
    <source>
        <strain evidence="1 2">DSM 26189</strain>
    </source>
</reference>
<gene>
    <name evidence="1" type="ORF">GGR43_004359</name>
</gene>
<organism evidence="1 2">
    <name type="scientific">Sphingobium jiangsuense</name>
    <dbReference type="NCBI Taxonomy" id="870476"/>
    <lineage>
        <taxon>Bacteria</taxon>
        <taxon>Pseudomonadati</taxon>
        <taxon>Pseudomonadota</taxon>
        <taxon>Alphaproteobacteria</taxon>
        <taxon>Sphingomonadales</taxon>
        <taxon>Sphingomonadaceae</taxon>
        <taxon>Sphingobium</taxon>
    </lineage>
</organism>
<protein>
    <submittedName>
        <fullName evidence="1">Uncharacterized protein</fullName>
    </submittedName>
</protein>
<evidence type="ECO:0000313" key="2">
    <source>
        <dbReference type="Proteomes" id="UP000571950"/>
    </source>
</evidence>
<dbReference type="RefSeq" id="WP_188073884.1">
    <property type="nucleotide sequence ID" value="NZ_BSPS01000041.1"/>
</dbReference>
<dbReference type="EMBL" id="JACIDT010000028">
    <property type="protein sequence ID" value="MBB3928614.1"/>
    <property type="molecule type" value="Genomic_DNA"/>
</dbReference>
<name>A0A7W6BVF9_9SPHN</name>
<sequence length="180" mass="20131">MPDERIKERLGISRQTAEQSFNKAIRKFDAGKPLKDRESQVLKVFGLSKMWQFVFDDKTLWRDFVDLLVAEGALAEESRSSFESVSTFVSLYALNIMHGARLKMASGKMAQLRLAASEEFGFLRIKAQIPVSDTPKPLTTSVPIFETALMADDHCDPQILTIIDEPIPAEIDGDRLVALG</sequence>
<keyword evidence="2" id="KW-1185">Reference proteome</keyword>
<dbReference type="AlphaFoldDB" id="A0A7W6BVF9"/>
<proteinExistence type="predicted"/>
<evidence type="ECO:0000313" key="1">
    <source>
        <dbReference type="EMBL" id="MBB3928614.1"/>
    </source>
</evidence>
<accession>A0A7W6BVF9</accession>
<dbReference type="Proteomes" id="UP000571950">
    <property type="component" value="Unassembled WGS sequence"/>
</dbReference>